<dbReference type="PANTHER" id="PTHR12132:SF1">
    <property type="entry name" value="DNA REPAIR PROTEIN RAD52 HOMOLOG"/>
    <property type="match status" value="1"/>
</dbReference>
<evidence type="ECO:0000313" key="6">
    <source>
        <dbReference type="EMBL" id="KAK1924681.1"/>
    </source>
</evidence>
<protein>
    <submittedName>
        <fullName evidence="6">DNA strand annealing protein</fullName>
    </submittedName>
</protein>
<feature type="compositionally biased region" description="Low complexity" evidence="5">
    <location>
        <begin position="237"/>
        <end position="255"/>
    </location>
</feature>
<dbReference type="GO" id="GO:0005634">
    <property type="term" value="C:nucleus"/>
    <property type="evidence" value="ECO:0007669"/>
    <property type="project" value="TreeGrafter"/>
</dbReference>
<accession>A0AAD9L5T3</accession>
<evidence type="ECO:0000256" key="4">
    <source>
        <dbReference type="ARBA" id="ARBA00023204"/>
    </source>
</evidence>
<comment type="caution">
    <text evidence="6">The sequence shown here is derived from an EMBL/GenBank/DDBJ whole genome shotgun (WGS) entry which is preliminary data.</text>
</comment>
<evidence type="ECO:0000256" key="5">
    <source>
        <dbReference type="SAM" id="MobiDB-lite"/>
    </source>
</evidence>
<dbReference type="InterPro" id="IPR042525">
    <property type="entry name" value="Rad52_Rad59_Rad22_sf"/>
</dbReference>
<evidence type="ECO:0000256" key="3">
    <source>
        <dbReference type="ARBA" id="ARBA00023172"/>
    </source>
</evidence>
<keyword evidence="2" id="KW-0227">DNA damage</keyword>
<sequence length="523" mass="55843">MSLSKHLVESYGQKLPMYPEQPFRPAHPVTPSLATPFGNRTMDPDASWMSGHGAYPGSNASAAGFSRWSEEKIAALQVRLARKLGPEYVTQRPGPGGGPKLSYIEGWKVINLANEVFGFNGWSSSIVSLTTDFHDVNKEGRSSCNVTAIIRITLADGSWHEDVGCGQSDNIKGKGAALDKAKKEAVTDGTKRALRTFGNVLGNCLYDRDYTKEVVKIKVPPAKFQQADLERRPEFTPAGAPGPSRPSAIPPHMTSNPPPAMPPPVTPINHPEQSRPATPLKSINDEPEDVFMDESFDAEFLDESCLQFLEDNSTSVNVQPDAQTETSRVAETPAPAYQHRHRPDAPAKPYQPSGAAARQAALLGGASKQVDNTSLPEKGLNRSSGSTEPLPEVPKKPIGAFTHPEARTPGTGSSARAQAISSAMGKNFPRSGSPVIPSGGIDAVAARAATSYSARAAALGLSEEISRESPVGFSSARGMKRSISTEERSPTKQGNVLDRGAPREPLGELNGDGQGDWAKRVRV</sequence>
<evidence type="ECO:0000256" key="2">
    <source>
        <dbReference type="ARBA" id="ARBA00022763"/>
    </source>
</evidence>
<keyword evidence="7" id="KW-1185">Reference proteome</keyword>
<dbReference type="Gene3D" id="3.30.390.80">
    <property type="entry name" value="DNA repair protein Rad52/59/22"/>
    <property type="match status" value="1"/>
</dbReference>
<dbReference type="GO" id="GO:0006312">
    <property type="term" value="P:mitotic recombination"/>
    <property type="evidence" value="ECO:0007669"/>
    <property type="project" value="TreeGrafter"/>
</dbReference>
<feature type="compositionally biased region" description="Polar residues" evidence="5">
    <location>
        <begin position="314"/>
        <end position="329"/>
    </location>
</feature>
<dbReference type="InterPro" id="IPR041247">
    <property type="entry name" value="Rad52_fam"/>
</dbReference>
<dbReference type="PANTHER" id="PTHR12132">
    <property type="entry name" value="DNA REPAIR AND RECOMBINATION PROTEIN RAD52, RAD59"/>
    <property type="match status" value="1"/>
</dbReference>
<dbReference type="Pfam" id="PF04098">
    <property type="entry name" value="Rad52_Rad22"/>
    <property type="match status" value="1"/>
</dbReference>
<dbReference type="InterPro" id="IPR007232">
    <property type="entry name" value="Rad52_Rad59_Rad22"/>
</dbReference>
<feature type="compositionally biased region" description="Polar residues" evidence="5">
    <location>
        <begin position="369"/>
        <end position="387"/>
    </location>
</feature>
<keyword evidence="3" id="KW-0233">DNA recombination</keyword>
<evidence type="ECO:0000256" key="1">
    <source>
        <dbReference type="ARBA" id="ARBA00006638"/>
    </source>
</evidence>
<evidence type="ECO:0000313" key="7">
    <source>
        <dbReference type="Proteomes" id="UP001182556"/>
    </source>
</evidence>
<keyword evidence="4" id="KW-0234">DNA repair</keyword>
<name>A0AAD9L5T3_PAPLA</name>
<dbReference type="AlphaFoldDB" id="A0AAD9L5T3"/>
<feature type="compositionally biased region" description="Low complexity" evidence="5">
    <location>
        <begin position="354"/>
        <end position="366"/>
    </location>
</feature>
<dbReference type="SUPFAM" id="SSF54768">
    <property type="entry name" value="dsRNA-binding domain-like"/>
    <property type="match status" value="1"/>
</dbReference>
<dbReference type="GO" id="GO:0045002">
    <property type="term" value="P:double-strand break repair via single-strand annealing"/>
    <property type="evidence" value="ECO:0007669"/>
    <property type="project" value="TreeGrafter"/>
</dbReference>
<gene>
    <name evidence="6" type="ORF">DB88DRAFT_229086</name>
</gene>
<feature type="region of interest" description="Disordered" evidence="5">
    <location>
        <begin position="225"/>
        <end position="285"/>
    </location>
</feature>
<feature type="compositionally biased region" description="Pro residues" evidence="5">
    <location>
        <begin position="256"/>
        <end position="266"/>
    </location>
</feature>
<reference evidence="6" key="1">
    <citation type="submission" date="2023-02" db="EMBL/GenBank/DDBJ databases">
        <title>Identification and recombinant expression of a fungal hydrolase from Papiliotrema laurentii that hydrolyzes apple cutin and clears colloidal polyester polyurethane.</title>
        <authorList>
            <consortium name="DOE Joint Genome Institute"/>
            <person name="Roman V.A."/>
            <person name="Bojanowski C."/>
            <person name="Crable B.R."/>
            <person name="Wagner D.N."/>
            <person name="Hung C.S."/>
            <person name="Nadeau L.J."/>
            <person name="Schratz L."/>
            <person name="Haridas S."/>
            <person name="Pangilinan J."/>
            <person name="Lipzen A."/>
            <person name="Na H."/>
            <person name="Yan M."/>
            <person name="Ng V."/>
            <person name="Grigoriev I.V."/>
            <person name="Spatafora J.W."/>
            <person name="Barlow D."/>
            <person name="Biffinger J."/>
            <person name="Kelley-Loughnane N."/>
            <person name="Varaljay V.A."/>
            <person name="Crookes-Goodson W.J."/>
        </authorList>
    </citation>
    <scope>NUCLEOTIDE SEQUENCE</scope>
    <source>
        <strain evidence="6">5307AH</strain>
    </source>
</reference>
<dbReference type="FunFam" id="3.30.390.80:FF:000001">
    <property type="entry name" value="DNA repair protein RAD52 homolog"/>
    <property type="match status" value="1"/>
</dbReference>
<dbReference type="GO" id="GO:0000724">
    <property type="term" value="P:double-strand break repair via homologous recombination"/>
    <property type="evidence" value="ECO:0007669"/>
    <property type="project" value="TreeGrafter"/>
</dbReference>
<organism evidence="6 7">
    <name type="scientific">Papiliotrema laurentii</name>
    <name type="common">Cryptococcus laurentii</name>
    <dbReference type="NCBI Taxonomy" id="5418"/>
    <lineage>
        <taxon>Eukaryota</taxon>
        <taxon>Fungi</taxon>
        <taxon>Dikarya</taxon>
        <taxon>Basidiomycota</taxon>
        <taxon>Agaricomycotina</taxon>
        <taxon>Tremellomycetes</taxon>
        <taxon>Tremellales</taxon>
        <taxon>Rhynchogastremaceae</taxon>
        <taxon>Papiliotrema</taxon>
    </lineage>
</organism>
<proteinExistence type="inferred from homology"/>
<feature type="region of interest" description="Disordered" evidence="5">
    <location>
        <begin position="465"/>
        <end position="523"/>
    </location>
</feature>
<dbReference type="Proteomes" id="UP001182556">
    <property type="component" value="Unassembled WGS sequence"/>
</dbReference>
<dbReference type="EMBL" id="JAODAN010000004">
    <property type="protein sequence ID" value="KAK1924681.1"/>
    <property type="molecule type" value="Genomic_DNA"/>
</dbReference>
<comment type="similarity">
    <text evidence="1">Belongs to the RAD52 family.</text>
</comment>
<feature type="region of interest" description="Disordered" evidence="5">
    <location>
        <begin position="314"/>
        <end position="430"/>
    </location>
</feature>
<feature type="compositionally biased region" description="Polar residues" evidence="5">
    <location>
        <begin position="410"/>
        <end position="421"/>
    </location>
</feature>
<dbReference type="GO" id="GO:0003697">
    <property type="term" value="F:single-stranded DNA binding"/>
    <property type="evidence" value="ECO:0007669"/>
    <property type="project" value="UniProtKB-ARBA"/>
</dbReference>